<reference evidence="2" key="1">
    <citation type="journal article" date="2021" name="Nat. Commun.">
        <title>Genetic determinants of endophytism in the Arabidopsis root mycobiome.</title>
        <authorList>
            <person name="Mesny F."/>
            <person name="Miyauchi S."/>
            <person name="Thiergart T."/>
            <person name="Pickel B."/>
            <person name="Atanasova L."/>
            <person name="Karlsson M."/>
            <person name="Huettel B."/>
            <person name="Barry K.W."/>
            <person name="Haridas S."/>
            <person name="Chen C."/>
            <person name="Bauer D."/>
            <person name="Andreopoulos W."/>
            <person name="Pangilinan J."/>
            <person name="LaButti K."/>
            <person name="Riley R."/>
            <person name="Lipzen A."/>
            <person name="Clum A."/>
            <person name="Drula E."/>
            <person name="Henrissat B."/>
            <person name="Kohler A."/>
            <person name="Grigoriev I.V."/>
            <person name="Martin F.M."/>
            <person name="Hacquard S."/>
        </authorList>
    </citation>
    <scope>NUCLEOTIDE SEQUENCE</scope>
    <source>
        <strain evidence="2">MPI-SDFR-AT-0117</strain>
    </source>
</reference>
<dbReference type="AlphaFoldDB" id="A0A9P8VAU8"/>
<evidence type="ECO:0000313" key="2">
    <source>
        <dbReference type="EMBL" id="KAH6686960.1"/>
    </source>
</evidence>
<evidence type="ECO:0000256" key="1">
    <source>
        <dbReference type="SAM" id="MobiDB-lite"/>
    </source>
</evidence>
<protein>
    <submittedName>
        <fullName evidence="2">Uncharacterized protein</fullName>
    </submittedName>
</protein>
<comment type="caution">
    <text evidence="2">The sequence shown here is derived from an EMBL/GenBank/DDBJ whole genome shotgun (WGS) entry which is preliminary data.</text>
</comment>
<feature type="region of interest" description="Disordered" evidence="1">
    <location>
        <begin position="45"/>
        <end position="71"/>
    </location>
</feature>
<evidence type="ECO:0000313" key="3">
    <source>
        <dbReference type="Proteomes" id="UP000770015"/>
    </source>
</evidence>
<keyword evidence="3" id="KW-1185">Reference proteome</keyword>
<proteinExistence type="predicted"/>
<accession>A0A9P8VAU8</accession>
<feature type="compositionally biased region" description="Polar residues" evidence="1">
    <location>
        <begin position="56"/>
        <end position="71"/>
    </location>
</feature>
<dbReference type="OrthoDB" id="3993201at2759"/>
<gene>
    <name evidence="2" type="ORF">F5X68DRAFT_232282</name>
</gene>
<dbReference type="Proteomes" id="UP000770015">
    <property type="component" value="Unassembled WGS sequence"/>
</dbReference>
<sequence length="199" mass="21101">MSRVTAPASKLARTINTAATSHGSLHHAHGAILMPKYAELLKKHTTTEKDSHARGITTTHRPTPQPKPSKTYTRPLMQTFSSTSTSAASALPVLPFLGAETVAEASSIRMPLLPDSYARHHALDAPDAPIFEATISVVAANPGDVLPASALTEVEGMGVDGVELRFVHEPVSAQREPGMLTDLWRGLVEDITGPATKTA</sequence>
<dbReference type="EMBL" id="JAGSXJ010000012">
    <property type="protein sequence ID" value="KAH6686960.1"/>
    <property type="molecule type" value="Genomic_DNA"/>
</dbReference>
<organism evidence="2 3">
    <name type="scientific">Plectosphaerella plurivora</name>
    <dbReference type="NCBI Taxonomy" id="936078"/>
    <lineage>
        <taxon>Eukaryota</taxon>
        <taxon>Fungi</taxon>
        <taxon>Dikarya</taxon>
        <taxon>Ascomycota</taxon>
        <taxon>Pezizomycotina</taxon>
        <taxon>Sordariomycetes</taxon>
        <taxon>Hypocreomycetidae</taxon>
        <taxon>Glomerellales</taxon>
        <taxon>Plectosphaerellaceae</taxon>
        <taxon>Plectosphaerella</taxon>
    </lineage>
</organism>
<name>A0A9P8VAU8_9PEZI</name>